<dbReference type="Proteomes" id="UP001162029">
    <property type="component" value="Unassembled WGS sequence"/>
</dbReference>
<name>A0AAV0T017_9STRA</name>
<evidence type="ECO:0000256" key="4">
    <source>
        <dbReference type="ARBA" id="ARBA00022525"/>
    </source>
</evidence>
<evidence type="ECO:0000256" key="6">
    <source>
        <dbReference type="ARBA" id="ARBA00023026"/>
    </source>
</evidence>
<evidence type="ECO:0000256" key="3">
    <source>
        <dbReference type="ARBA" id="ARBA00010400"/>
    </source>
</evidence>
<dbReference type="InterPro" id="IPR054463">
    <property type="entry name" value="PexRD54_WY"/>
</dbReference>
<gene>
    <name evidence="9" type="ORF">PDE001_LOCUS705</name>
</gene>
<comment type="subcellular location">
    <subcellularLocation>
        <location evidence="1">Host cell</location>
    </subcellularLocation>
    <subcellularLocation>
        <location evidence="2">Secreted</location>
    </subcellularLocation>
</comment>
<protein>
    <recommendedName>
        <fullName evidence="8">RxLR effector PexRD54 WY domain-containing protein</fullName>
    </recommendedName>
</protein>
<dbReference type="EMBL" id="CANTFM010000113">
    <property type="protein sequence ID" value="CAI5711937.1"/>
    <property type="molecule type" value="Genomic_DNA"/>
</dbReference>
<keyword evidence="6" id="KW-0843">Virulence</keyword>
<evidence type="ECO:0000256" key="2">
    <source>
        <dbReference type="ARBA" id="ARBA00004613"/>
    </source>
</evidence>
<organism evidence="9 10">
    <name type="scientific">Peronospora destructor</name>
    <dbReference type="NCBI Taxonomy" id="86335"/>
    <lineage>
        <taxon>Eukaryota</taxon>
        <taxon>Sar</taxon>
        <taxon>Stramenopiles</taxon>
        <taxon>Oomycota</taxon>
        <taxon>Peronosporomycetes</taxon>
        <taxon>Peronosporales</taxon>
        <taxon>Peronosporaceae</taxon>
        <taxon>Peronospora</taxon>
    </lineage>
</organism>
<evidence type="ECO:0000256" key="7">
    <source>
        <dbReference type="SAM" id="SignalP"/>
    </source>
</evidence>
<comment type="caution">
    <text evidence="9">The sequence shown here is derived from an EMBL/GenBank/DDBJ whole genome shotgun (WGS) entry which is preliminary data.</text>
</comment>
<keyword evidence="5 7" id="KW-0732">Signal</keyword>
<sequence length="434" mass="49873">MRLPLIKICAFVAVSLVTVGVHAESPNVITKSARALELGQGTKHLRTQDDEEERAFDIADEFSSIVKKYKADVLKSASPLHEVATSALKSNYFTDLFERIYTRGMLSDEVYRGMEVFEQDVKVAIRNAYVKFVNEKYHDMYPTLAKPVHPTFAEPVHPTLDEPLSTRPKDKGPAEVVGVQLAPKAFSFQDRNAVWNSWLQHGAHPVNVLKLLKLDEAGDDLLENMPIFSRWIAYVMKFSDMYPNNPTTVVAALENAGFEEKTLVNMVFSWDLRQKRIIEQVEENLRIHPNGKKEQTQKMLLLRHEEVRTEILDRLMKSWFDRDDTIEKVLDTLGLSPTLPTGFDFSRVVELIKYVKLWARKYRNPLLSLQPRQMLSSFKKTYSEEQINELLKHADYKSNDEALINWIVSNLSKRDASTSLGTQRGSTQKRKRDT</sequence>
<evidence type="ECO:0000259" key="8">
    <source>
        <dbReference type="Pfam" id="PF22748"/>
    </source>
</evidence>
<evidence type="ECO:0000256" key="1">
    <source>
        <dbReference type="ARBA" id="ARBA00004340"/>
    </source>
</evidence>
<evidence type="ECO:0000313" key="10">
    <source>
        <dbReference type="Proteomes" id="UP001162029"/>
    </source>
</evidence>
<comment type="similarity">
    <text evidence="3">Belongs to the RxLR effector family.</text>
</comment>
<proteinExistence type="inferred from homology"/>
<evidence type="ECO:0000313" key="9">
    <source>
        <dbReference type="EMBL" id="CAI5711937.1"/>
    </source>
</evidence>
<feature type="chain" id="PRO_5043550022" description="RxLR effector PexRD54 WY domain-containing protein" evidence="7">
    <location>
        <begin position="24"/>
        <end position="434"/>
    </location>
</feature>
<dbReference type="AlphaFoldDB" id="A0AAV0T017"/>
<keyword evidence="4" id="KW-0964">Secreted</keyword>
<accession>A0AAV0T017</accession>
<dbReference type="Pfam" id="PF22748">
    <property type="entry name" value="PexRD54_WY"/>
    <property type="match status" value="1"/>
</dbReference>
<feature type="domain" description="RxLR effector PexRD54 WY" evidence="8">
    <location>
        <begin position="197"/>
        <end position="235"/>
    </location>
</feature>
<evidence type="ECO:0000256" key="5">
    <source>
        <dbReference type="ARBA" id="ARBA00022729"/>
    </source>
</evidence>
<reference evidence="9" key="1">
    <citation type="submission" date="2022-12" db="EMBL/GenBank/DDBJ databases">
        <authorList>
            <person name="Webb A."/>
        </authorList>
    </citation>
    <scope>NUCLEOTIDE SEQUENCE</scope>
    <source>
        <strain evidence="9">Pd1</strain>
    </source>
</reference>
<keyword evidence="10" id="KW-1185">Reference proteome</keyword>
<feature type="signal peptide" evidence="7">
    <location>
        <begin position="1"/>
        <end position="23"/>
    </location>
</feature>